<dbReference type="PROSITE" id="PS50174">
    <property type="entry name" value="G_PATCH"/>
    <property type="match status" value="1"/>
</dbReference>
<dbReference type="InterPro" id="IPR000467">
    <property type="entry name" value="G_patch_dom"/>
</dbReference>
<proteinExistence type="predicted"/>
<keyword evidence="4" id="KW-0862">Zinc</keyword>
<feature type="domain" description="G-patch" evidence="7">
    <location>
        <begin position="56"/>
        <end position="85"/>
    </location>
</feature>
<name>A0A8J4SJK3_9TREM</name>
<keyword evidence="9" id="KW-1185">Reference proteome</keyword>
<keyword evidence="6" id="KW-0539">Nucleus</keyword>
<protein>
    <submittedName>
        <fullName evidence="8">G-patch domain protein</fullName>
    </submittedName>
</protein>
<keyword evidence="2" id="KW-0479">Metal-binding</keyword>
<keyword evidence="3" id="KW-0863">Zinc-finger</keyword>
<dbReference type="GO" id="GO:0005634">
    <property type="term" value="C:nucleus"/>
    <property type="evidence" value="ECO:0007669"/>
    <property type="project" value="UniProtKB-SubCell"/>
</dbReference>
<comment type="subcellular location">
    <subcellularLocation>
        <location evidence="1">Nucleus</location>
    </subcellularLocation>
</comment>
<evidence type="ECO:0000259" key="7">
    <source>
        <dbReference type="PROSITE" id="PS50174"/>
    </source>
</evidence>
<dbReference type="PANTHER" id="PTHR46297:SF1">
    <property type="entry name" value="ZINC FINGER CCCH-TYPE WITH G PATCH DOMAIN-CONTAINING PROTEIN"/>
    <property type="match status" value="1"/>
</dbReference>
<organism evidence="8 9">
    <name type="scientific">Paragonimus heterotremus</name>
    <dbReference type="NCBI Taxonomy" id="100268"/>
    <lineage>
        <taxon>Eukaryota</taxon>
        <taxon>Metazoa</taxon>
        <taxon>Spiralia</taxon>
        <taxon>Lophotrochozoa</taxon>
        <taxon>Platyhelminthes</taxon>
        <taxon>Trematoda</taxon>
        <taxon>Digenea</taxon>
        <taxon>Plagiorchiida</taxon>
        <taxon>Troglotremata</taxon>
        <taxon>Troglotrematidae</taxon>
        <taxon>Paragonimus</taxon>
    </lineage>
</organism>
<dbReference type="Proteomes" id="UP000748531">
    <property type="component" value="Unassembled WGS sequence"/>
</dbReference>
<evidence type="ECO:0000256" key="2">
    <source>
        <dbReference type="ARBA" id="ARBA00022723"/>
    </source>
</evidence>
<comment type="caution">
    <text evidence="8">The sequence shown here is derived from an EMBL/GenBank/DDBJ whole genome shotgun (WGS) entry which is preliminary data.</text>
</comment>
<dbReference type="EMBL" id="LUCH01009643">
    <property type="protein sequence ID" value="KAF5395970.1"/>
    <property type="molecule type" value="Genomic_DNA"/>
</dbReference>
<dbReference type="AlphaFoldDB" id="A0A8J4SJK3"/>
<dbReference type="OrthoDB" id="5842926at2759"/>
<evidence type="ECO:0000313" key="9">
    <source>
        <dbReference type="Proteomes" id="UP000748531"/>
    </source>
</evidence>
<dbReference type="GO" id="GO:0001227">
    <property type="term" value="F:DNA-binding transcription repressor activity, RNA polymerase II-specific"/>
    <property type="evidence" value="ECO:0007669"/>
    <property type="project" value="TreeGrafter"/>
</dbReference>
<gene>
    <name evidence="8" type="ORF">PHET_11134</name>
</gene>
<evidence type="ECO:0000256" key="5">
    <source>
        <dbReference type="ARBA" id="ARBA00023125"/>
    </source>
</evidence>
<evidence type="ECO:0000256" key="3">
    <source>
        <dbReference type="ARBA" id="ARBA00022771"/>
    </source>
</evidence>
<dbReference type="Pfam" id="PF01585">
    <property type="entry name" value="G-patch"/>
    <property type="match status" value="1"/>
</dbReference>
<accession>A0A8J4SJK3</accession>
<keyword evidence="5" id="KW-0238">DNA-binding</keyword>
<evidence type="ECO:0000256" key="1">
    <source>
        <dbReference type="ARBA" id="ARBA00004123"/>
    </source>
</evidence>
<dbReference type="GO" id="GO:0000978">
    <property type="term" value="F:RNA polymerase II cis-regulatory region sequence-specific DNA binding"/>
    <property type="evidence" value="ECO:0007669"/>
    <property type="project" value="TreeGrafter"/>
</dbReference>
<dbReference type="GO" id="GO:0008270">
    <property type="term" value="F:zinc ion binding"/>
    <property type="evidence" value="ECO:0007669"/>
    <property type="project" value="UniProtKB-KW"/>
</dbReference>
<evidence type="ECO:0000256" key="4">
    <source>
        <dbReference type="ARBA" id="ARBA00022833"/>
    </source>
</evidence>
<dbReference type="PANTHER" id="PTHR46297">
    <property type="entry name" value="ZINC FINGER CCCH-TYPE WITH G PATCH DOMAIN-CONTAINING PROTEIN"/>
    <property type="match status" value="1"/>
</dbReference>
<evidence type="ECO:0000256" key="6">
    <source>
        <dbReference type="ARBA" id="ARBA00023242"/>
    </source>
</evidence>
<reference evidence="8" key="1">
    <citation type="submission" date="2019-05" db="EMBL/GenBank/DDBJ databases">
        <title>Annotation for the trematode Paragonimus heterotremus.</title>
        <authorList>
            <person name="Choi Y.-J."/>
        </authorList>
    </citation>
    <scope>NUCLEOTIDE SEQUENCE</scope>
    <source>
        <strain evidence="8">LC</strain>
    </source>
</reference>
<evidence type="ECO:0000313" key="8">
    <source>
        <dbReference type="EMBL" id="KAF5395970.1"/>
    </source>
</evidence>
<sequence length="259" mass="28816">MMCNRPKIQFVSGGVLSPQDSLFAVSAVVPSKTLIVCENDNVAASAFPLGGWETHTRGIGSRLLLKMGYDGQSGLGRSGEGRVLPASLSLKEFQIVPRKWDKRPTLDRILSSQKDKTVLHKQVIENKIVRCPKDKTKGNVFSFLNSVLQSSGGAEEATHKATGDSLRLDVSSSYSATNLETHLRVRIFYLHKEIGDVLRQIDQVQKSADRNEGRDHPVVKQAKRRLGVLQVKLAKLHESKRACNASIRKRVSEKKLRFF</sequence>
<dbReference type="SMART" id="SM00443">
    <property type="entry name" value="G_patch"/>
    <property type="match status" value="1"/>
</dbReference>